<dbReference type="InterPro" id="IPR038607">
    <property type="entry name" value="PhoD-like_sf"/>
</dbReference>
<dbReference type="Gene3D" id="3.60.21.70">
    <property type="entry name" value="PhoD-like phosphatase"/>
    <property type="match status" value="1"/>
</dbReference>
<gene>
    <name evidence="4" type="primary">phoD</name>
    <name evidence="4" type="ORF">DSM104440_02645</name>
</gene>
<dbReference type="Gene3D" id="2.60.40.380">
    <property type="entry name" value="Purple acid phosphatase-like, N-terminal"/>
    <property type="match status" value="1"/>
</dbReference>
<feature type="domain" description="PhoD-like phosphatase metallophosphatase" evidence="2">
    <location>
        <begin position="149"/>
        <end position="482"/>
    </location>
</feature>
<dbReference type="InterPro" id="IPR018946">
    <property type="entry name" value="PhoD-like_MPP"/>
</dbReference>
<dbReference type="GO" id="GO:0004035">
    <property type="term" value="F:alkaline phosphatase activity"/>
    <property type="evidence" value="ECO:0007669"/>
    <property type="project" value="UniProtKB-EC"/>
</dbReference>
<reference evidence="4 5" key="1">
    <citation type="submission" date="2020-04" db="EMBL/GenBank/DDBJ databases">
        <title>Usitatibacter rugosus gen. nov., sp. nov. and Usitatibacter palustris sp. nov., novel members of Usitatibacteraceae fam. nov. within the order Nitrosomonadales isolated from soil.</title>
        <authorList>
            <person name="Huber K.J."/>
            <person name="Neumann-Schaal M."/>
            <person name="Geppert A."/>
            <person name="Luckner M."/>
            <person name="Wanner G."/>
            <person name="Overmann J."/>
        </authorList>
    </citation>
    <scope>NUCLEOTIDE SEQUENCE [LARGE SCALE GENOMIC DNA]</scope>
    <source>
        <strain evidence="4 5">Swamp67</strain>
    </source>
</reference>
<sequence>MNRSRRVFVARALALAAASLWRPVAAAPDVRVKFSADPFSLGVASGSPRLDSVALWTRLAPQPLTGGGLDPDPIEVRWEVASDDKFARILRRGTATALAENAHSVHVEVDGLGPARWYYYRFLAGDAESPTGRTRTAATTGRGDDRLRLAFASCQQYEQGYFTAYRHLAKDAPDLVAFLGDYIYESSWGRDHVRKHGTPEPKTLADYRNRHALYRGEADLQLAHACAPWIVTWDDHEVENDYANDRSEDLDPQFLVRRAAAYRAYFEHMPLRPSVRREGGEVRLYDRFNWGTLAAIHVLDDRQYRSHQVCPKPGKGGATTVGASCTQRLDESLTLLGREQERWLDESLAKSEARWNLIAQQTLIAPAGMAGKNGIEHWTDGWDGYPAARDRLLGSIATHKPRNPVVISGDVHANYVANLRAGARPDGAIIATEFCGTSITSQGPDPKRVQARRDGNPDILLADGGQRGYGLLEITKTSVEAKLRVVESVKVRDAGISTAATFQVDEGRAGAQQK</sequence>
<dbReference type="PROSITE" id="PS51318">
    <property type="entry name" value="TAT"/>
    <property type="match status" value="1"/>
</dbReference>
<keyword evidence="1" id="KW-0732">Signal</keyword>
<evidence type="ECO:0000256" key="1">
    <source>
        <dbReference type="SAM" id="SignalP"/>
    </source>
</evidence>
<evidence type="ECO:0000313" key="4">
    <source>
        <dbReference type="EMBL" id="QJR15819.1"/>
    </source>
</evidence>
<dbReference type="InterPro" id="IPR052900">
    <property type="entry name" value="Phospholipid_Metab_Enz"/>
</dbReference>
<dbReference type="CDD" id="cd07389">
    <property type="entry name" value="MPP_PhoD"/>
    <property type="match status" value="1"/>
</dbReference>
<proteinExistence type="predicted"/>
<evidence type="ECO:0000313" key="5">
    <source>
        <dbReference type="Proteomes" id="UP000503096"/>
    </source>
</evidence>
<keyword evidence="4" id="KW-0378">Hydrolase</keyword>
<protein>
    <submittedName>
        <fullName evidence="4">Alkaline phosphatase D</fullName>
        <ecNumber evidence="4">3.1.3.1</ecNumber>
    </submittedName>
</protein>
<keyword evidence="5" id="KW-1185">Reference proteome</keyword>
<feature type="chain" id="PRO_5026995343" evidence="1">
    <location>
        <begin position="27"/>
        <end position="514"/>
    </location>
</feature>
<dbReference type="PANTHER" id="PTHR43606">
    <property type="entry name" value="PHOSPHATASE, PUTATIVE (AFU_ORTHOLOGUE AFUA_6G08710)-RELATED"/>
    <property type="match status" value="1"/>
</dbReference>
<dbReference type="RefSeq" id="WP_171163435.1">
    <property type="nucleotide sequence ID" value="NZ_CP053073.1"/>
</dbReference>
<dbReference type="Proteomes" id="UP000503096">
    <property type="component" value="Chromosome"/>
</dbReference>
<evidence type="ECO:0000259" key="3">
    <source>
        <dbReference type="Pfam" id="PF16655"/>
    </source>
</evidence>
<dbReference type="EC" id="3.1.3.1" evidence="4"/>
<organism evidence="4 5">
    <name type="scientific">Usitatibacter palustris</name>
    <dbReference type="NCBI Taxonomy" id="2732487"/>
    <lineage>
        <taxon>Bacteria</taxon>
        <taxon>Pseudomonadati</taxon>
        <taxon>Pseudomonadota</taxon>
        <taxon>Betaproteobacteria</taxon>
        <taxon>Nitrosomonadales</taxon>
        <taxon>Usitatibacteraceae</taxon>
        <taxon>Usitatibacter</taxon>
    </lineage>
</organism>
<dbReference type="Pfam" id="PF09423">
    <property type="entry name" value="PhoD"/>
    <property type="match status" value="1"/>
</dbReference>
<name>A0A6M4H822_9PROT</name>
<dbReference type="KEGG" id="upl:DSM104440_02645"/>
<dbReference type="InterPro" id="IPR029052">
    <property type="entry name" value="Metallo-depent_PP-like"/>
</dbReference>
<dbReference type="Pfam" id="PF16655">
    <property type="entry name" value="PhoD_N"/>
    <property type="match status" value="1"/>
</dbReference>
<accession>A0A6M4H822</accession>
<dbReference type="InParanoid" id="A0A6M4H822"/>
<evidence type="ECO:0000259" key="2">
    <source>
        <dbReference type="Pfam" id="PF09423"/>
    </source>
</evidence>
<dbReference type="AlphaFoldDB" id="A0A6M4H822"/>
<dbReference type="InterPro" id="IPR032093">
    <property type="entry name" value="PhoD_N"/>
</dbReference>
<feature type="signal peptide" evidence="1">
    <location>
        <begin position="1"/>
        <end position="26"/>
    </location>
</feature>
<dbReference type="InterPro" id="IPR006311">
    <property type="entry name" value="TAT_signal"/>
</dbReference>
<dbReference type="EMBL" id="CP053073">
    <property type="protein sequence ID" value="QJR15819.1"/>
    <property type="molecule type" value="Genomic_DNA"/>
</dbReference>
<dbReference type="SUPFAM" id="SSF56300">
    <property type="entry name" value="Metallo-dependent phosphatases"/>
    <property type="match status" value="1"/>
</dbReference>
<dbReference type="PANTHER" id="PTHR43606:SF2">
    <property type="entry name" value="ALKALINE PHOSPHATASE FAMILY PROTEIN (AFU_ORTHOLOGUE AFUA_5G03860)"/>
    <property type="match status" value="1"/>
</dbReference>
<feature type="domain" description="Phospholipase D N-terminal" evidence="3">
    <location>
        <begin position="41"/>
        <end position="136"/>
    </location>
</feature>